<dbReference type="PANTHER" id="PTHR23502">
    <property type="entry name" value="MAJOR FACILITATOR SUPERFAMILY"/>
    <property type="match status" value="1"/>
</dbReference>
<evidence type="ECO:0000256" key="3">
    <source>
        <dbReference type="ARBA" id="ARBA00022448"/>
    </source>
</evidence>
<dbReference type="AlphaFoldDB" id="A0A450U0E6"/>
<evidence type="ECO:0000256" key="4">
    <source>
        <dbReference type="ARBA" id="ARBA00022475"/>
    </source>
</evidence>
<feature type="transmembrane region" description="Helical" evidence="8">
    <location>
        <begin position="133"/>
        <end position="151"/>
    </location>
</feature>
<gene>
    <name evidence="10" type="ORF">BECKFW1821C_GA0114237_10882</name>
</gene>
<keyword evidence="7 8" id="KW-0472">Membrane</keyword>
<feature type="transmembrane region" description="Helical" evidence="8">
    <location>
        <begin position="163"/>
        <end position="183"/>
    </location>
</feature>
<evidence type="ECO:0000256" key="2">
    <source>
        <dbReference type="ARBA" id="ARBA00006236"/>
    </source>
</evidence>
<dbReference type="PANTHER" id="PTHR23502:SF132">
    <property type="entry name" value="POLYAMINE TRANSPORTER 2-RELATED"/>
    <property type="match status" value="1"/>
</dbReference>
<feature type="transmembrane region" description="Helical" evidence="8">
    <location>
        <begin position="274"/>
        <end position="297"/>
    </location>
</feature>
<comment type="caution">
    <text evidence="8">Lacks conserved residue(s) required for the propagation of feature annotation.</text>
</comment>
<accession>A0A450U0E6</accession>
<proteinExistence type="inferred from homology"/>
<dbReference type="PROSITE" id="PS50850">
    <property type="entry name" value="MFS"/>
    <property type="match status" value="1"/>
</dbReference>
<dbReference type="PRINTS" id="PR01036">
    <property type="entry name" value="TCRTETB"/>
</dbReference>
<keyword evidence="4" id="KW-1003">Cell membrane</keyword>
<keyword evidence="5 8" id="KW-0812">Transmembrane</keyword>
<evidence type="ECO:0000256" key="6">
    <source>
        <dbReference type="ARBA" id="ARBA00022989"/>
    </source>
</evidence>
<evidence type="ECO:0000259" key="9">
    <source>
        <dbReference type="PROSITE" id="PS50850"/>
    </source>
</evidence>
<protein>
    <recommendedName>
        <fullName evidence="8">Bcr/CflA family efflux transporter</fullName>
    </recommendedName>
</protein>
<name>A0A450U0E6_9GAMM</name>
<dbReference type="InterPro" id="IPR004812">
    <property type="entry name" value="Efflux_drug-R_Bcr/CmlA"/>
</dbReference>
<keyword evidence="3 8" id="KW-0813">Transport</keyword>
<dbReference type="GO" id="GO:0005886">
    <property type="term" value="C:plasma membrane"/>
    <property type="evidence" value="ECO:0007669"/>
    <property type="project" value="UniProtKB-SubCell"/>
</dbReference>
<dbReference type="SUPFAM" id="SSF103473">
    <property type="entry name" value="MFS general substrate transporter"/>
    <property type="match status" value="1"/>
</dbReference>
<evidence type="ECO:0000256" key="8">
    <source>
        <dbReference type="RuleBase" id="RU365088"/>
    </source>
</evidence>
<dbReference type="InterPro" id="IPR011701">
    <property type="entry name" value="MFS"/>
</dbReference>
<reference evidence="10" key="1">
    <citation type="submission" date="2019-02" db="EMBL/GenBank/DDBJ databases">
        <authorList>
            <person name="Gruber-Vodicka R. H."/>
            <person name="Seah K. B. B."/>
        </authorList>
    </citation>
    <scope>NUCLEOTIDE SEQUENCE</scope>
    <source>
        <strain evidence="10">BECK_BZ131</strain>
    </source>
</reference>
<feature type="transmembrane region" description="Helical" evidence="8">
    <location>
        <begin position="303"/>
        <end position="329"/>
    </location>
</feature>
<dbReference type="Pfam" id="PF07690">
    <property type="entry name" value="MFS_1"/>
    <property type="match status" value="1"/>
</dbReference>
<comment type="similarity">
    <text evidence="2 8">Belongs to the major facilitator superfamily. Bcr/CmlA family.</text>
</comment>
<feature type="transmembrane region" description="Helical" evidence="8">
    <location>
        <begin position="249"/>
        <end position="267"/>
    </location>
</feature>
<dbReference type="NCBIfam" id="TIGR00710">
    <property type="entry name" value="efflux_Bcr_CflA"/>
    <property type="match status" value="1"/>
</dbReference>
<comment type="subcellular location">
    <subcellularLocation>
        <location evidence="8">Cell inner membrane</location>
        <topology evidence="8">Multi-pass membrane protein</topology>
    </subcellularLocation>
    <subcellularLocation>
        <location evidence="1">Cell membrane</location>
        <topology evidence="1">Multi-pass membrane protein</topology>
    </subcellularLocation>
</comment>
<evidence type="ECO:0000313" key="10">
    <source>
        <dbReference type="EMBL" id="VFJ75774.1"/>
    </source>
</evidence>
<dbReference type="InterPro" id="IPR020846">
    <property type="entry name" value="MFS_dom"/>
</dbReference>
<feature type="transmembrane region" description="Helical" evidence="8">
    <location>
        <begin position="40"/>
        <end position="63"/>
    </location>
</feature>
<dbReference type="EMBL" id="CAADFE010000088">
    <property type="protein sequence ID" value="VFJ75774.1"/>
    <property type="molecule type" value="Genomic_DNA"/>
</dbReference>
<evidence type="ECO:0000256" key="5">
    <source>
        <dbReference type="ARBA" id="ARBA00022692"/>
    </source>
</evidence>
<organism evidence="10">
    <name type="scientific">Candidatus Kentrum sp. FW</name>
    <dbReference type="NCBI Taxonomy" id="2126338"/>
    <lineage>
        <taxon>Bacteria</taxon>
        <taxon>Pseudomonadati</taxon>
        <taxon>Pseudomonadota</taxon>
        <taxon>Gammaproteobacteria</taxon>
        <taxon>Candidatus Kentrum</taxon>
    </lineage>
</organism>
<feature type="transmembrane region" description="Helical" evidence="8">
    <location>
        <begin position="214"/>
        <end position="237"/>
    </location>
</feature>
<dbReference type="Gene3D" id="1.20.1720.10">
    <property type="entry name" value="Multidrug resistance protein D"/>
    <property type="match status" value="1"/>
</dbReference>
<evidence type="ECO:0000256" key="7">
    <source>
        <dbReference type="ARBA" id="ARBA00023136"/>
    </source>
</evidence>
<evidence type="ECO:0000256" key="1">
    <source>
        <dbReference type="ARBA" id="ARBA00004651"/>
    </source>
</evidence>
<dbReference type="InterPro" id="IPR036259">
    <property type="entry name" value="MFS_trans_sf"/>
</dbReference>
<feature type="transmembrane region" description="Helical" evidence="8">
    <location>
        <begin position="341"/>
        <end position="362"/>
    </location>
</feature>
<keyword evidence="6 8" id="KW-1133">Transmembrane helix</keyword>
<keyword evidence="8" id="KW-0997">Cell inner membrane</keyword>
<dbReference type="PROSITE" id="PS00216">
    <property type="entry name" value="SUGAR_TRANSPORT_1"/>
    <property type="match status" value="1"/>
</dbReference>
<feature type="domain" description="Major facilitator superfamily (MFS) profile" evidence="9">
    <location>
        <begin position="9"/>
        <end position="396"/>
    </location>
</feature>
<dbReference type="GO" id="GO:1990961">
    <property type="term" value="P:xenobiotic detoxification by transmembrane export across the plasma membrane"/>
    <property type="evidence" value="ECO:0007669"/>
    <property type="project" value="InterPro"/>
</dbReference>
<dbReference type="InterPro" id="IPR005829">
    <property type="entry name" value="Sugar_transporter_CS"/>
</dbReference>
<dbReference type="CDD" id="cd17320">
    <property type="entry name" value="MFS_MdfA_MDR_like"/>
    <property type="match status" value="1"/>
</dbReference>
<dbReference type="GO" id="GO:0042910">
    <property type="term" value="F:xenobiotic transmembrane transporter activity"/>
    <property type="evidence" value="ECO:0007669"/>
    <property type="project" value="InterPro"/>
</dbReference>
<feature type="transmembrane region" description="Helical" evidence="8">
    <location>
        <begin position="368"/>
        <end position="387"/>
    </location>
</feature>
<sequence>MTTQRQSGLVVLLTTCALLGTISTSLYIPSMSIIAVELDTTLSAVQNTLSLFLLGFGVAYLFLGPLSDRFGRRPVMLAGMALCMLTAIACAQATSIEGLQIARFCQGFAACSGPVTASAIVRDRFEGVRTLHIFSLIGATVALSPALGPLIGGEIQVRFGWRAGFYFLACWGFLMLLLCGAFLRESNRHPVSNALAPSRLVGIYRSVLRQRAHVSAGLLVGFLFTGLFTYNGFAPFLLMDEIGIRPDHFGLLAMFIGSSMAIGNLLSRWLAKRVAIDAVIAIAILLSILGAVLMTSLSGELTIIRIVVPMMIFVLGLGVAIPCAMSIALHPFPHLAGSASAMFGFIHMGIAGALNITMGPLYDGTATPLGWAMLGMAGMALLCYPHIRKGHLSAES</sequence>